<sequence length="84" mass="9169">MGGASAVAVVRMHLLERLPMVPGAEGAMVLLPLGVFVPVVVVLLAPLFVGTRWTGREKSEVGEEEYFEGLYEQDSSQLGPKHRY</sequence>
<gene>
    <name evidence="2" type="ORF">GCM10007147_10920</name>
</gene>
<keyword evidence="1" id="KW-1133">Transmembrane helix</keyword>
<feature type="transmembrane region" description="Helical" evidence="1">
    <location>
        <begin position="27"/>
        <end position="49"/>
    </location>
</feature>
<proteinExistence type="predicted"/>
<protein>
    <submittedName>
        <fullName evidence="2">Uncharacterized protein</fullName>
    </submittedName>
</protein>
<name>A0A919CGV2_9ACTN</name>
<evidence type="ECO:0000256" key="1">
    <source>
        <dbReference type="SAM" id="Phobius"/>
    </source>
</evidence>
<organism evidence="2 3">
    <name type="scientific">Nocardiopsis kunsanensis</name>
    <dbReference type="NCBI Taxonomy" id="141693"/>
    <lineage>
        <taxon>Bacteria</taxon>
        <taxon>Bacillati</taxon>
        <taxon>Actinomycetota</taxon>
        <taxon>Actinomycetes</taxon>
        <taxon>Streptosporangiales</taxon>
        <taxon>Nocardiopsidaceae</taxon>
        <taxon>Nocardiopsis</taxon>
    </lineage>
</organism>
<dbReference type="Proteomes" id="UP000654947">
    <property type="component" value="Unassembled WGS sequence"/>
</dbReference>
<accession>A0A919CGV2</accession>
<dbReference type="AlphaFoldDB" id="A0A919CGV2"/>
<reference evidence="2 3" key="1">
    <citation type="journal article" date="2014" name="Int. J. Syst. Evol. Microbiol.">
        <title>Complete genome sequence of Corynebacterium casei LMG S-19264T (=DSM 44701T), isolated from a smear-ripened cheese.</title>
        <authorList>
            <consortium name="US DOE Joint Genome Institute (JGI-PGF)"/>
            <person name="Walter F."/>
            <person name="Albersmeier A."/>
            <person name="Kalinowski J."/>
            <person name="Ruckert C."/>
        </authorList>
    </citation>
    <scope>NUCLEOTIDE SEQUENCE [LARGE SCALE GENOMIC DNA]</scope>
    <source>
        <strain evidence="2 3">KCTC 19473</strain>
    </source>
</reference>
<evidence type="ECO:0000313" key="2">
    <source>
        <dbReference type="EMBL" id="GHD19738.1"/>
    </source>
</evidence>
<evidence type="ECO:0000313" key="3">
    <source>
        <dbReference type="Proteomes" id="UP000654947"/>
    </source>
</evidence>
<keyword evidence="3" id="KW-1185">Reference proteome</keyword>
<keyword evidence="1" id="KW-0472">Membrane</keyword>
<dbReference type="EMBL" id="BMXL01000004">
    <property type="protein sequence ID" value="GHD19738.1"/>
    <property type="molecule type" value="Genomic_DNA"/>
</dbReference>
<comment type="caution">
    <text evidence="2">The sequence shown here is derived from an EMBL/GenBank/DDBJ whole genome shotgun (WGS) entry which is preliminary data.</text>
</comment>
<keyword evidence="1" id="KW-0812">Transmembrane</keyword>